<dbReference type="Pfam" id="PF02575">
    <property type="entry name" value="YbaB_DNA_bd"/>
    <property type="match status" value="1"/>
</dbReference>
<sequence length="163" mass="17936">MTTAANLGPVTDPQRPVLPSNLRRMAEDLRRRADRFGELQTRLDRTAATASSPDDAVHVTVDANGVPTAFRFAERFRELDVRAMADQVQATLRRAQARLRDQVTELAAETVGEDVAAEQFLASYRSRFPDPPAAETSTVQVLRFDPEDDDPPRGGSDGPRGMS</sequence>
<evidence type="ECO:0008006" key="4">
    <source>
        <dbReference type="Google" id="ProtNLM"/>
    </source>
</evidence>
<organism evidence="2 3">
    <name type="scientific">Saccharothrix espanaensis (strain ATCC 51144 / DSM 44229 / JCM 9112 / NBRC 15066 / NRRL 15764)</name>
    <dbReference type="NCBI Taxonomy" id="1179773"/>
    <lineage>
        <taxon>Bacteria</taxon>
        <taxon>Bacillati</taxon>
        <taxon>Actinomycetota</taxon>
        <taxon>Actinomycetes</taxon>
        <taxon>Pseudonocardiales</taxon>
        <taxon>Pseudonocardiaceae</taxon>
        <taxon>Saccharothrix</taxon>
    </lineage>
</organism>
<reference evidence="2 3" key="1">
    <citation type="journal article" date="2012" name="BMC Genomics">
        <title>Complete genome sequence of Saccharothrix espanaensis DSM 44229T and comparison to the other completely sequenced Pseudonocardiaceae.</title>
        <authorList>
            <person name="Strobel T."/>
            <person name="Al-Dilaimi A."/>
            <person name="Blom J."/>
            <person name="Gessner A."/>
            <person name="Kalinowski J."/>
            <person name="Luzhetska M."/>
            <person name="Puhler A."/>
            <person name="Szczepanowski R."/>
            <person name="Bechthold A."/>
            <person name="Ruckert C."/>
        </authorList>
    </citation>
    <scope>NUCLEOTIDE SEQUENCE [LARGE SCALE GENOMIC DNA]</scope>
    <source>
        <strain evidence="3">ATCC 51144 / DSM 44229 / JCM 9112 / NBRC 15066 / NRRL 15764</strain>
    </source>
</reference>
<gene>
    <name evidence="2" type="ordered locus">BN6_57760</name>
</gene>
<dbReference type="PATRIC" id="fig|1179773.3.peg.5807"/>
<dbReference type="InterPro" id="IPR036894">
    <property type="entry name" value="YbaB-like_sf"/>
</dbReference>
<dbReference type="InterPro" id="IPR004401">
    <property type="entry name" value="YbaB/EbfC"/>
</dbReference>
<dbReference type="SUPFAM" id="SSF82607">
    <property type="entry name" value="YbaB-like"/>
    <property type="match status" value="1"/>
</dbReference>
<dbReference type="STRING" id="1179773.BN6_57760"/>
<protein>
    <recommendedName>
        <fullName evidence="4">YbaB/EbfC DNA-binding family protein</fullName>
    </recommendedName>
</protein>
<dbReference type="Gene3D" id="3.30.1310.10">
    <property type="entry name" value="Nucleoid-associated protein YbaB-like domain"/>
    <property type="match status" value="1"/>
</dbReference>
<name>K0K877_SACES</name>
<dbReference type="eggNOG" id="COG0718">
    <property type="taxonomic scope" value="Bacteria"/>
</dbReference>
<keyword evidence="3" id="KW-1185">Reference proteome</keyword>
<evidence type="ECO:0000313" key="3">
    <source>
        <dbReference type="Proteomes" id="UP000006281"/>
    </source>
</evidence>
<dbReference type="EMBL" id="HE804045">
    <property type="protein sequence ID" value="CCH33034.1"/>
    <property type="molecule type" value="Genomic_DNA"/>
</dbReference>
<dbReference type="HOGENOM" id="CLU_1625870_0_0_11"/>
<feature type="region of interest" description="Disordered" evidence="1">
    <location>
        <begin position="127"/>
        <end position="163"/>
    </location>
</feature>
<evidence type="ECO:0000256" key="1">
    <source>
        <dbReference type="SAM" id="MobiDB-lite"/>
    </source>
</evidence>
<accession>K0K877</accession>
<proteinExistence type="predicted"/>
<dbReference type="KEGG" id="sesp:BN6_57760"/>
<dbReference type="AlphaFoldDB" id="K0K877"/>
<dbReference type="Proteomes" id="UP000006281">
    <property type="component" value="Chromosome"/>
</dbReference>
<dbReference type="GO" id="GO:0003677">
    <property type="term" value="F:DNA binding"/>
    <property type="evidence" value="ECO:0007669"/>
    <property type="project" value="InterPro"/>
</dbReference>
<evidence type="ECO:0000313" key="2">
    <source>
        <dbReference type="EMBL" id="CCH33034.1"/>
    </source>
</evidence>